<reference evidence="11" key="1">
    <citation type="submission" date="2016-08" db="EMBL/GenBank/DDBJ databases">
        <authorList>
            <person name="Varghese N."/>
            <person name="Submissions Spin"/>
        </authorList>
    </citation>
    <scope>NUCLEOTIDE SEQUENCE [LARGE SCALE GENOMIC DNA]</scope>
    <source>
        <strain evidence="11">REICA_142</strain>
    </source>
</reference>
<keyword evidence="11" id="KW-1185">Reference proteome</keyword>
<feature type="transmembrane region" description="Helical" evidence="9">
    <location>
        <begin position="541"/>
        <end position="558"/>
    </location>
</feature>
<dbReference type="GO" id="GO:0042910">
    <property type="term" value="F:xenobiotic transmembrane transporter activity"/>
    <property type="evidence" value="ECO:0007669"/>
    <property type="project" value="TreeGrafter"/>
</dbReference>
<dbReference type="Proteomes" id="UP000198515">
    <property type="component" value="Unassembled WGS sequence"/>
</dbReference>
<feature type="transmembrane region" description="Helical" evidence="9">
    <location>
        <begin position="440"/>
        <end position="460"/>
    </location>
</feature>
<dbReference type="GO" id="GO:0005886">
    <property type="term" value="C:plasma membrane"/>
    <property type="evidence" value="ECO:0007669"/>
    <property type="project" value="UniProtKB-SubCell"/>
</dbReference>
<feature type="transmembrane region" description="Helical" evidence="9">
    <location>
        <begin position="342"/>
        <end position="361"/>
    </location>
</feature>
<dbReference type="Gene3D" id="1.20.1640.10">
    <property type="entry name" value="Multidrug efflux transporter AcrB transmembrane domain"/>
    <property type="match status" value="2"/>
</dbReference>
<dbReference type="PANTHER" id="PTHR32063:SF32">
    <property type="entry name" value="AMINOGLYCOSIDE EFFLUX PUMP-RELATED"/>
    <property type="match status" value="1"/>
</dbReference>
<feature type="transmembrane region" description="Helical" evidence="9">
    <location>
        <begin position="928"/>
        <end position="949"/>
    </location>
</feature>
<dbReference type="NCBIfam" id="TIGR00915">
    <property type="entry name" value="2A0602"/>
    <property type="match status" value="1"/>
</dbReference>
<gene>
    <name evidence="10" type="ORF">GA0061070_103924</name>
</gene>
<dbReference type="FunFam" id="3.30.70.1430:FF:000001">
    <property type="entry name" value="Efflux pump membrane transporter"/>
    <property type="match status" value="1"/>
</dbReference>
<dbReference type="FunFam" id="1.20.1640.10:FF:000001">
    <property type="entry name" value="Efflux pump membrane transporter"/>
    <property type="match status" value="1"/>
</dbReference>
<proteinExistence type="inferred from homology"/>
<keyword evidence="7 9" id="KW-1133">Transmembrane helix</keyword>
<evidence type="ECO:0000256" key="3">
    <source>
        <dbReference type="ARBA" id="ARBA00022448"/>
    </source>
</evidence>
<dbReference type="NCBIfam" id="NF000282">
    <property type="entry name" value="RND_permease_1"/>
    <property type="match status" value="1"/>
</dbReference>
<comment type="subcellular location">
    <subcellularLocation>
        <location evidence="1 9">Cell inner membrane</location>
        <topology evidence="1 9">Multi-pass membrane protein</topology>
    </subcellularLocation>
</comment>
<evidence type="ECO:0000256" key="6">
    <source>
        <dbReference type="ARBA" id="ARBA00022692"/>
    </source>
</evidence>
<feature type="transmembrane region" description="Helical" evidence="9">
    <location>
        <begin position="472"/>
        <end position="499"/>
    </location>
</feature>
<dbReference type="RefSeq" id="WP_090137306.1">
    <property type="nucleotide sequence ID" value="NZ_FMBC01000039.1"/>
</dbReference>
<feature type="transmembrane region" description="Helical" evidence="9">
    <location>
        <begin position="12"/>
        <end position="33"/>
    </location>
</feature>
<evidence type="ECO:0000256" key="2">
    <source>
        <dbReference type="ARBA" id="ARBA00010942"/>
    </source>
</evidence>
<feature type="transmembrane region" description="Helical" evidence="9">
    <location>
        <begin position="368"/>
        <end position="392"/>
    </location>
</feature>
<feature type="transmembrane region" description="Helical" evidence="9">
    <location>
        <begin position="398"/>
        <end position="419"/>
    </location>
</feature>
<accession>A0A1C4FMR5</accession>
<dbReference type="PRINTS" id="PR00702">
    <property type="entry name" value="ACRIFLAVINRP"/>
</dbReference>
<evidence type="ECO:0000256" key="9">
    <source>
        <dbReference type="RuleBase" id="RU364070"/>
    </source>
</evidence>
<comment type="similarity">
    <text evidence="2 9">Belongs to the resistance-nodulation-cell division (RND) (TC 2.A.6) family.</text>
</comment>
<keyword evidence="4" id="KW-1003">Cell membrane</keyword>
<dbReference type="SUPFAM" id="SSF82866">
    <property type="entry name" value="Multidrug efflux transporter AcrB transmembrane domain"/>
    <property type="match status" value="2"/>
</dbReference>
<evidence type="ECO:0000313" key="10">
    <source>
        <dbReference type="EMBL" id="SCC57269.1"/>
    </source>
</evidence>
<dbReference type="AlphaFoldDB" id="A0A1C4FMR5"/>
<dbReference type="PANTHER" id="PTHR32063">
    <property type="match status" value="1"/>
</dbReference>
<dbReference type="InterPro" id="IPR004764">
    <property type="entry name" value="MdtF-like"/>
</dbReference>
<feature type="transmembrane region" description="Helical" evidence="9">
    <location>
        <begin position="1003"/>
        <end position="1031"/>
    </location>
</feature>
<evidence type="ECO:0000256" key="8">
    <source>
        <dbReference type="ARBA" id="ARBA00023136"/>
    </source>
</evidence>
<dbReference type="InterPro" id="IPR027463">
    <property type="entry name" value="AcrB_DN_DC_subdom"/>
</dbReference>
<dbReference type="Gene3D" id="3.30.70.1430">
    <property type="entry name" value="Multidrug efflux transporter AcrB pore domain"/>
    <property type="match status" value="2"/>
</dbReference>
<keyword evidence="3 9" id="KW-0813">Transport</keyword>
<evidence type="ECO:0000256" key="5">
    <source>
        <dbReference type="ARBA" id="ARBA00022519"/>
    </source>
</evidence>
<dbReference type="GO" id="GO:0009636">
    <property type="term" value="P:response to toxic substance"/>
    <property type="evidence" value="ECO:0007669"/>
    <property type="project" value="UniProtKB-ARBA"/>
</dbReference>
<dbReference type="SUPFAM" id="SSF82693">
    <property type="entry name" value="Multidrug efflux transporter AcrB pore domain, PN1, PN2, PC1 and PC2 subdomains"/>
    <property type="match status" value="4"/>
</dbReference>
<protein>
    <recommendedName>
        <fullName evidence="9">Efflux pump membrane transporter</fullName>
    </recommendedName>
</protein>
<dbReference type="EMBL" id="FMBC01000039">
    <property type="protein sequence ID" value="SCC57269.1"/>
    <property type="molecule type" value="Genomic_DNA"/>
</dbReference>
<evidence type="ECO:0000256" key="4">
    <source>
        <dbReference type="ARBA" id="ARBA00022475"/>
    </source>
</evidence>
<feature type="transmembrane region" description="Helical" evidence="9">
    <location>
        <begin position="977"/>
        <end position="997"/>
    </location>
</feature>
<keyword evidence="5 9" id="KW-0997">Cell inner membrane</keyword>
<dbReference type="Gene3D" id="3.30.2090.10">
    <property type="entry name" value="Multidrug efflux transporter AcrB TolC docking domain, DN and DC subdomains"/>
    <property type="match status" value="2"/>
</dbReference>
<evidence type="ECO:0000256" key="7">
    <source>
        <dbReference type="ARBA" id="ARBA00022989"/>
    </source>
</evidence>
<sequence length="1054" mass="113874">MLAQFFIRRPVFAWVISIVIMLLGIISINNLPIAQYPDVAPPQVSISATYTGASAETLENSVTQVIEQQLTGLDGMLYFSSTSTASTGQVKITVTFQQGTDPDIAQVQVQNKVQQAESRLPNAVTSQGVTVEKAQSDFLLVMALYDKSNKSTSSDVSDYLVSNLQDVLARVNGVGRVQVFGSEYAMRIWMDPNKLAAYTLMPSDVESALENQNTQVSSGQLGAQPASGEQQLVATVRSRSRLQTPEQFRNIVLKTETDGSVVRLSDVARVEMGSEDYSANVLANGHPAAGIAIQLASGANALSTAERVKNTINEFRSSMPAGYAIDYPLDSTDFVKISIEEVVKTLAEAIALVVVVMFLFLQNLRTTLIPAIAVPVVLLGTFGVLAAFGYSINTLTMFGIVLAIGLLVDDAIVVVENVERVMRVEGLPPRQATEKSMKEITAALIGIAMVLSAVFLPMTFFSGSTGVIYRQFSITIVSSMVLSVIIALTLTPALCATLLKPHNHENAGKGFFGWFNRNYEKLQERYHQRVAKVLHGPGRYLALYSVLLIGCAVMYVRLPTGFLPTEDQGYIMVQYMLAPGATENRTLEVRKQIQNYFQTKEKNNVNVSMLVDGFSFAGSGQNTGVGFISLKSWDLRKGAENSADAIAKRAMMNLSSIRDAQIFVLTPPSVRGLGQSNGFTFELQARGGTDRDTLLKLRNQLLAEAAKEPTLSSVRPNSLPDLPQVQVDVDDVKAQSLGVSISDINSTLSSAIGGTYVNDFSDRGRVKKVYIQGDSAFRSKPEDIDSWFVRGTDSDGNSTMVPFSSFASAHWIYGADALSRYNGLSSYEIQGQASPGSSSGEAMNTMEKLANALPGGATTYAWSDLSYQERLAGNQAMSLYGISLIVVFLCLAALYESWSVPFSVMMVVPLGVFGSLLAITLRGLENDVYFQVGLLTIIGLSAKNAILIVEFAEENYRRGENLMAAAIHAATTRLRPIIMTSLAFTAGVLPLAISTGAGANSRIAIGTGIIGGTIAATLLAIFLVLLFFVLVRRVFPSVPEEYKAVRETTEKSGE</sequence>
<evidence type="ECO:0000256" key="1">
    <source>
        <dbReference type="ARBA" id="ARBA00004429"/>
    </source>
</evidence>
<dbReference type="InterPro" id="IPR001036">
    <property type="entry name" value="Acrflvin-R"/>
</dbReference>
<dbReference type="Gene3D" id="3.30.70.1320">
    <property type="entry name" value="Multidrug efflux transporter AcrB pore domain like"/>
    <property type="match status" value="1"/>
</dbReference>
<keyword evidence="8 9" id="KW-0472">Membrane</keyword>
<organism evidence="10 11">
    <name type="scientific">Kosakonia oryziphila</name>
    <dbReference type="NCBI Taxonomy" id="1005667"/>
    <lineage>
        <taxon>Bacteria</taxon>
        <taxon>Pseudomonadati</taxon>
        <taxon>Pseudomonadota</taxon>
        <taxon>Gammaproteobacteria</taxon>
        <taxon>Enterobacterales</taxon>
        <taxon>Enterobacteriaceae</taxon>
        <taxon>Kosakonia</taxon>
    </lineage>
</organism>
<dbReference type="GO" id="GO:0015562">
    <property type="term" value="F:efflux transmembrane transporter activity"/>
    <property type="evidence" value="ECO:0007669"/>
    <property type="project" value="InterPro"/>
</dbReference>
<feature type="transmembrane region" description="Helical" evidence="9">
    <location>
        <begin position="877"/>
        <end position="895"/>
    </location>
</feature>
<dbReference type="Gene3D" id="3.30.70.1440">
    <property type="entry name" value="Multidrug efflux transporter AcrB pore domain"/>
    <property type="match status" value="1"/>
</dbReference>
<name>A0A1C4FMR5_9ENTR</name>
<dbReference type="FunFam" id="3.30.2090.10:FF:000001">
    <property type="entry name" value="Efflux pump membrane transporter"/>
    <property type="match status" value="1"/>
</dbReference>
<dbReference type="SUPFAM" id="SSF82714">
    <property type="entry name" value="Multidrug efflux transporter AcrB TolC docking domain, DN and DC subdomains"/>
    <property type="match status" value="2"/>
</dbReference>
<evidence type="ECO:0000313" key="11">
    <source>
        <dbReference type="Proteomes" id="UP000198515"/>
    </source>
</evidence>
<dbReference type="Pfam" id="PF00873">
    <property type="entry name" value="ACR_tran"/>
    <property type="match status" value="1"/>
</dbReference>
<keyword evidence="6 9" id="KW-0812">Transmembrane</keyword>
<feature type="transmembrane region" description="Helical" evidence="9">
    <location>
        <begin position="902"/>
        <end position="922"/>
    </location>
</feature>
<dbReference type="OrthoDB" id="9757904at2"/>